<sequence>MFLRNGWSAEIKDVIATHIISFRRRQMASVSSYSVLFYGGPDGYQTNRAQIQLNDAAGKTVAWVRFNDPGMFFEADSNSGGIIKMHLPSSMFENVIDVLRNEKPINVYFVQGRGFLGTSSEPVGENE</sequence>
<dbReference type="KEGG" id="pin:Ping_1761"/>
<dbReference type="AlphaFoldDB" id="A1SVM9"/>
<evidence type="ECO:0000313" key="2">
    <source>
        <dbReference type="Proteomes" id="UP000000639"/>
    </source>
</evidence>
<proteinExistence type="predicted"/>
<reference evidence="1 2" key="1">
    <citation type="submission" date="2007-01" db="EMBL/GenBank/DDBJ databases">
        <title>Complete sequence of Psychromonas ingrahamii 37.</title>
        <authorList>
            <consortium name="US DOE Joint Genome Institute"/>
            <person name="Copeland A."/>
            <person name="Lucas S."/>
            <person name="Lapidus A."/>
            <person name="Barry K."/>
            <person name="Detter J.C."/>
            <person name="Glavina del Rio T."/>
            <person name="Hammon N."/>
            <person name="Israni S."/>
            <person name="Dalin E."/>
            <person name="Tice H."/>
            <person name="Pitluck S."/>
            <person name="Thompson L.S."/>
            <person name="Brettin T."/>
            <person name="Bruce D."/>
            <person name="Han C."/>
            <person name="Tapia R."/>
            <person name="Schmutz J."/>
            <person name="Larimer F."/>
            <person name="Land M."/>
            <person name="Hauser L."/>
            <person name="Kyrpides N."/>
            <person name="Ivanova N."/>
            <person name="Staley J."/>
            <person name="Richardson P."/>
        </authorList>
    </citation>
    <scope>NUCLEOTIDE SEQUENCE [LARGE SCALE GENOMIC DNA]</scope>
    <source>
        <strain evidence="1 2">37</strain>
    </source>
</reference>
<dbReference type="EMBL" id="CP000510">
    <property type="protein sequence ID" value="ABM03544.1"/>
    <property type="molecule type" value="Genomic_DNA"/>
</dbReference>
<name>A1SVM9_PSYIN</name>
<keyword evidence="2" id="KW-1185">Reference proteome</keyword>
<dbReference type="HOGENOM" id="CLU_2071030_0_0_6"/>
<dbReference type="eggNOG" id="ENOG5032620">
    <property type="taxonomic scope" value="Bacteria"/>
</dbReference>
<gene>
    <name evidence="1" type="ordered locus">Ping_1761</name>
</gene>
<protein>
    <submittedName>
        <fullName evidence="1">Uncharacterized protein</fullName>
    </submittedName>
</protein>
<accession>A1SVM9</accession>
<dbReference type="RefSeq" id="WP_011770104.1">
    <property type="nucleotide sequence ID" value="NC_008709.1"/>
</dbReference>
<dbReference type="Proteomes" id="UP000000639">
    <property type="component" value="Chromosome"/>
</dbReference>
<evidence type="ECO:0000313" key="1">
    <source>
        <dbReference type="EMBL" id="ABM03544.1"/>
    </source>
</evidence>
<organism evidence="1 2">
    <name type="scientific">Psychromonas ingrahamii (strain DSM 17664 / CCUG 51855 / 37)</name>
    <dbReference type="NCBI Taxonomy" id="357804"/>
    <lineage>
        <taxon>Bacteria</taxon>
        <taxon>Pseudomonadati</taxon>
        <taxon>Pseudomonadota</taxon>
        <taxon>Gammaproteobacteria</taxon>
        <taxon>Alteromonadales</taxon>
        <taxon>Psychromonadaceae</taxon>
        <taxon>Psychromonas</taxon>
    </lineage>
</organism>